<keyword evidence="5 13" id="KW-0963">Cytoplasm</keyword>
<keyword evidence="19" id="KW-1185">Reference proteome</keyword>
<dbReference type="Gene3D" id="3.30.1490.20">
    <property type="entry name" value="ATP-grasp fold, A domain"/>
    <property type="match status" value="1"/>
</dbReference>
<dbReference type="Pfam" id="PF01820">
    <property type="entry name" value="Dala_Dala_lig_N"/>
    <property type="match status" value="2"/>
</dbReference>
<keyword evidence="15" id="KW-0460">Magnesium</keyword>
<dbReference type="GO" id="GO:0005737">
    <property type="term" value="C:cytoplasm"/>
    <property type="evidence" value="ECO:0007669"/>
    <property type="project" value="UniProtKB-SubCell"/>
</dbReference>
<dbReference type="UniPathway" id="UPA00219"/>
<feature type="binding site" evidence="15">
    <location>
        <position position="257"/>
    </location>
    <ligand>
        <name>Mg(2+)</name>
        <dbReference type="ChEBI" id="CHEBI:18420"/>
        <label>1</label>
    </ligand>
</feature>
<evidence type="ECO:0000256" key="13">
    <source>
        <dbReference type="HAMAP-Rule" id="MF_00047"/>
    </source>
</evidence>
<gene>
    <name evidence="13" type="primary">ddl</name>
    <name evidence="18" type="ORF">TDSAC_0635</name>
</gene>
<dbReference type="InterPro" id="IPR013815">
    <property type="entry name" value="ATP_grasp_subdomain_1"/>
</dbReference>
<feature type="binding site" evidence="15">
    <location>
        <position position="272"/>
    </location>
    <ligand>
        <name>Mg(2+)</name>
        <dbReference type="ChEBI" id="CHEBI:18420"/>
        <label>2</label>
    </ligand>
</feature>
<keyword evidence="15" id="KW-0479">Metal-binding</keyword>
<dbReference type="GO" id="GO:0008716">
    <property type="term" value="F:D-alanine-D-alanine ligase activity"/>
    <property type="evidence" value="ECO:0007669"/>
    <property type="project" value="UniProtKB-UniRule"/>
</dbReference>
<keyword evidence="10 13" id="KW-0573">Peptidoglycan synthesis</keyword>
<feature type="binding site" evidence="15">
    <location>
        <position position="270"/>
    </location>
    <ligand>
        <name>Mg(2+)</name>
        <dbReference type="ChEBI" id="CHEBI:18420"/>
        <label>1</label>
    </ligand>
</feature>
<keyword evidence="6 13" id="KW-0436">Ligase</keyword>
<dbReference type="EMBL" id="CP020921">
    <property type="protein sequence ID" value="AWB10008.1"/>
    <property type="molecule type" value="Genomic_DNA"/>
</dbReference>
<dbReference type="HAMAP" id="MF_00047">
    <property type="entry name" value="Dala_Dala_lig"/>
    <property type="match status" value="1"/>
</dbReference>
<evidence type="ECO:0000256" key="9">
    <source>
        <dbReference type="ARBA" id="ARBA00022960"/>
    </source>
</evidence>
<evidence type="ECO:0000256" key="2">
    <source>
        <dbReference type="ARBA" id="ARBA00004496"/>
    </source>
</evidence>
<name>A0A2R4W009_THEAF</name>
<dbReference type="GO" id="GO:0009252">
    <property type="term" value="P:peptidoglycan biosynthetic process"/>
    <property type="evidence" value="ECO:0007669"/>
    <property type="project" value="UniProtKB-UniRule"/>
</dbReference>
<keyword evidence="9 13" id="KW-0133">Cell shape</keyword>
<comment type="catalytic activity">
    <reaction evidence="12 13">
        <text>2 D-alanine + ATP = D-alanyl-D-alanine + ADP + phosphate + H(+)</text>
        <dbReference type="Rhea" id="RHEA:11224"/>
        <dbReference type="ChEBI" id="CHEBI:15378"/>
        <dbReference type="ChEBI" id="CHEBI:30616"/>
        <dbReference type="ChEBI" id="CHEBI:43474"/>
        <dbReference type="ChEBI" id="CHEBI:57416"/>
        <dbReference type="ChEBI" id="CHEBI:57822"/>
        <dbReference type="ChEBI" id="CHEBI:456216"/>
        <dbReference type="EC" id="6.3.2.4"/>
    </reaction>
</comment>
<keyword evidence="11 13" id="KW-0961">Cell wall biogenesis/degradation</keyword>
<sequence length="308" mass="34476">MKILILCGGTSSEREVSIWSAENVYKTLINTDYIVEMVDIAKLSPYELCKKILCENFDLVFPVLHGKPGEDGSIQGFLDTLGIKYIGSGVFSCAVTMDKYRCKLICKSLGLPQPDFIAIRTRDSKEIYEFSRSKGFPLVVKPNSQGSSVGVSIVNNDSELKSALELGFKYDPIVLVEEFIRGKEITCGVIGNNNIIALPLVEILPKTKFFDYESKYNPELCDEIVPARLNDNLKNRLQELAIKAYKVFDCKGFGRIDMFVDEDENIYLSEINTIPGLTANSLFTKEVKAAGYTFQEIVKLLIKLALED</sequence>
<dbReference type="GO" id="GO:0071555">
    <property type="term" value="P:cell wall organization"/>
    <property type="evidence" value="ECO:0007669"/>
    <property type="project" value="UniProtKB-KW"/>
</dbReference>
<dbReference type="PANTHER" id="PTHR23132:SF23">
    <property type="entry name" value="D-ALANINE--D-ALANINE LIGASE B"/>
    <property type="match status" value="1"/>
</dbReference>
<dbReference type="InterPro" id="IPR011095">
    <property type="entry name" value="Dala_Dala_lig_C"/>
</dbReference>
<dbReference type="OrthoDB" id="9813261at2"/>
<feature type="domain" description="ATP-grasp" evidence="17">
    <location>
        <begin position="103"/>
        <end position="303"/>
    </location>
</feature>
<dbReference type="GO" id="GO:0005524">
    <property type="term" value="F:ATP binding"/>
    <property type="evidence" value="ECO:0007669"/>
    <property type="project" value="UniProtKB-UniRule"/>
</dbReference>
<evidence type="ECO:0000259" key="17">
    <source>
        <dbReference type="PROSITE" id="PS50975"/>
    </source>
</evidence>
<dbReference type="PROSITE" id="PS00844">
    <property type="entry name" value="DALA_DALA_LIGASE_2"/>
    <property type="match status" value="1"/>
</dbReference>
<comment type="pathway">
    <text evidence="13">Cell wall biogenesis; peptidoglycan biosynthesis.</text>
</comment>
<feature type="active site" evidence="14">
    <location>
        <position position="13"/>
    </location>
</feature>
<dbReference type="NCBIfam" id="NF002528">
    <property type="entry name" value="PRK01966.1-4"/>
    <property type="match status" value="1"/>
</dbReference>
<feature type="active site" evidence="14">
    <location>
        <position position="281"/>
    </location>
</feature>
<organism evidence="18 19">
    <name type="scientific">Thermodesulfobium acidiphilum</name>
    <dbReference type="NCBI Taxonomy" id="1794699"/>
    <lineage>
        <taxon>Bacteria</taxon>
        <taxon>Pseudomonadati</taxon>
        <taxon>Thermodesulfobiota</taxon>
        <taxon>Thermodesulfobiia</taxon>
        <taxon>Thermodesulfobiales</taxon>
        <taxon>Thermodesulfobiaceae</taxon>
        <taxon>Thermodesulfobium</taxon>
    </lineage>
</organism>
<dbReference type="InterPro" id="IPR011761">
    <property type="entry name" value="ATP-grasp"/>
</dbReference>
<evidence type="ECO:0000256" key="3">
    <source>
        <dbReference type="ARBA" id="ARBA00010871"/>
    </source>
</evidence>
<dbReference type="AlphaFoldDB" id="A0A2R4W009"/>
<feature type="binding site" evidence="15">
    <location>
        <position position="270"/>
    </location>
    <ligand>
        <name>Mg(2+)</name>
        <dbReference type="ChEBI" id="CHEBI:18420"/>
        <label>2</label>
    </ligand>
</feature>
<comment type="similarity">
    <text evidence="3 13">Belongs to the D-alanine--D-alanine ligase family.</text>
</comment>
<dbReference type="SUPFAM" id="SSF52440">
    <property type="entry name" value="PreATP-grasp domain"/>
    <property type="match status" value="1"/>
</dbReference>
<dbReference type="PANTHER" id="PTHR23132">
    <property type="entry name" value="D-ALANINE--D-ALANINE LIGASE"/>
    <property type="match status" value="1"/>
</dbReference>
<dbReference type="KEGG" id="taci:TDSAC_0635"/>
<dbReference type="InterPro" id="IPR016185">
    <property type="entry name" value="PreATP-grasp_dom_sf"/>
</dbReference>
<evidence type="ECO:0000256" key="4">
    <source>
        <dbReference type="ARBA" id="ARBA00012216"/>
    </source>
</evidence>
<dbReference type="RefSeq" id="WP_108308841.1">
    <property type="nucleotide sequence ID" value="NZ_CP020921.1"/>
</dbReference>
<evidence type="ECO:0000256" key="6">
    <source>
        <dbReference type="ARBA" id="ARBA00022598"/>
    </source>
</evidence>
<evidence type="ECO:0000313" key="18">
    <source>
        <dbReference type="EMBL" id="AWB10008.1"/>
    </source>
</evidence>
<dbReference type="GO" id="GO:0008360">
    <property type="term" value="P:regulation of cell shape"/>
    <property type="evidence" value="ECO:0007669"/>
    <property type="project" value="UniProtKB-KW"/>
</dbReference>
<evidence type="ECO:0000256" key="1">
    <source>
        <dbReference type="ARBA" id="ARBA00001936"/>
    </source>
</evidence>
<evidence type="ECO:0000256" key="10">
    <source>
        <dbReference type="ARBA" id="ARBA00022984"/>
    </source>
</evidence>
<dbReference type="InterPro" id="IPR000291">
    <property type="entry name" value="D-Ala_lig_Van_CS"/>
</dbReference>
<dbReference type="PROSITE" id="PS50975">
    <property type="entry name" value="ATP_GRASP"/>
    <property type="match status" value="1"/>
</dbReference>
<evidence type="ECO:0000256" key="7">
    <source>
        <dbReference type="ARBA" id="ARBA00022741"/>
    </source>
</evidence>
<feature type="active site" evidence="14">
    <location>
        <position position="147"/>
    </location>
</feature>
<dbReference type="EC" id="6.3.2.4" evidence="4 13"/>
<keyword evidence="7 16" id="KW-0547">Nucleotide-binding</keyword>
<dbReference type="NCBIfam" id="NF002378">
    <property type="entry name" value="PRK01372.1"/>
    <property type="match status" value="1"/>
</dbReference>
<dbReference type="Gene3D" id="3.30.470.20">
    <property type="entry name" value="ATP-grasp fold, B domain"/>
    <property type="match status" value="1"/>
</dbReference>
<comment type="cofactor">
    <cofactor evidence="15">
        <name>Mg(2+)</name>
        <dbReference type="ChEBI" id="CHEBI:18420"/>
    </cofactor>
    <cofactor evidence="15">
        <name>Mn(2+)</name>
        <dbReference type="ChEBI" id="CHEBI:29035"/>
    </cofactor>
    <text evidence="15">Binds 2 magnesium or manganese ions per subunit.</text>
</comment>
<comment type="subcellular location">
    <subcellularLocation>
        <location evidence="2 13">Cytoplasm</location>
    </subcellularLocation>
</comment>
<dbReference type="InterPro" id="IPR005905">
    <property type="entry name" value="D_ala_D_ala"/>
</dbReference>
<dbReference type="Proteomes" id="UP000244792">
    <property type="component" value="Chromosome"/>
</dbReference>
<dbReference type="GO" id="GO:0046872">
    <property type="term" value="F:metal ion binding"/>
    <property type="evidence" value="ECO:0007669"/>
    <property type="project" value="UniProtKB-KW"/>
</dbReference>
<dbReference type="Gene3D" id="3.40.50.20">
    <property type="match status" value="1"/>
</dbReference>
<evidence type="ECO:0000256" key="5">
    <source>
        <dbReference type="ARBA" id="ARBA00022490"/>
    </source>
</evidence>
<evidence type="ECO:0000256" key="11">
    <source>
        <dbReference type="ARBA" id="ARBA00023316"/>
    </source>
</evidence>
<dbReference type="SUPFAM" id="SSF56059">
    <property type="entry name" value="Glutathione synthetase ATP-binding domain-like"/>
    <property type="match status" value="1"/>
</dbReference>
<protein>
    <recommendedName>
        <fullName evidence="4 13">D-alanine--D-alanine ligase</fullName>
        <ecNumber evidence="4 13">6.3.2.4</ecNumber>
    </recommendedName>
    <alternativeName>
        <fullName evidence="13">D-Ala-D-Ala ligase</fullName>
    </alternativeName>
    <alternativeName>
        <fullName evidence="13">D-alanylalanine synthetase</fullName>
    </alternativeName>
</protein>
<evidence type="ECO:0000256" key="8">
    <source>
        <dbReference type="ARBA" id="ARBA00022840"/>
    </source>
</evidence>
<comment type="function">
    <text evidence="13">Cell wall formation.</text>
</comment>
<evidence type="ECO:0000256" key="12">
    <source>
        <dbReference type="ARBA" id="ARBA00047614"/>
    </source>
</evidence>
<reference evidence="18 19" key="1">
    <citation type="submission" date="2017-04" db="EMBL/GenBank/DDBJ databases">
        <title>Genomic insights into metabolism of Thermodesulfobium acidiphilum.</title>
        <authorList>
            <person name="Toshchakov S.V."/>
            <person name="Frolov E.N."/>
            <person name="Kublanov I.V."/>
            <person name="Samarov N.I."/>
            <person name="Novikov A."/>
            <person name="Lebedinsky A.V."/>
            <person name="Bonch-Osmolovskaya E.A."/>
            <person name="Chernyh N.A."/>
        </authorList>
    </citation>
    <scope>NUCLEOTIDE SEQUENCE [LARGE SCALE GENOMIC DNA]</scope>
    <source>
        <strain evidence="18 19">3127-1</strain>
    </source>
</reference>
<proteinExistence type="inferred from homology"/>
<evidence type="ECO:0000256" key="14">
    <source>
        <dbReference type="PIRSR" id="PIRSR039102-1"/>
    </source>
</evidence>
<accession>A0A2R4W009</accession>
<comment type="cofactor">
    <cofactor evidence="1">
        <name>Mn(2+)</name>
        <dbReference type="ChEBI" id="CHEBI:29035"/>
    </cofactor>
</comment>
<evidence type="ECO:0000256" key="15">
    <source>
        <dbReference type="PIRSR" id="PIRSR039102-3"/>
    </source>
</evidence>
<evidence type="ECO:0000256" key="16">
    <source>
        <dbReference type="PROSITE-ProRule" id="PRU00409"/>
    </source>
</evidence>
<keyword evidence="8 16" id="KW-0067">ATP-binding</keyword>
<dbReference type="Pfam" id="PF07478">
    <property type="entry name" value="Dala_Dala_lig_C"/>
    <property type="match status" value="1"/>
</dbReference>
<dbReference type="NCBIfam" id="TIGR01205">
    <property type="entry name" value="D_ala_D_alaTIGR"/>
    <property type="match status" value="1"/>
</dbReference>
<keyword evidence="15" id="KW-0464">Manganese</keyword>
<dbReference type="PIRSF" id="PIRSF039102">
    <property type="entry name" value="Ddl/VanB"/>
    <property type="match status" value="1"/>
</dbReference>
<dbReference type="PROSITE" id="PS00843">
    <property type="entry name" value="DALA_DALA_LIGASE_1"/>
    <property type="match status" value="1"/>
</dbReference>
<dbReference type="InterPro" id="IPR011127">
    <property type="entry name" value="Dala_Dala_lig_N"/>
</dbReference>
<evidence type="ECO:0000313" key="19">
    <source>
        <dbReference type="Proteomes" id="UP000244792"/>
    </source>
</evidence>